<comment type="caution">
    <text evidence="5">The sequence shown here is derived from an EMBL/GenBank/DDBJ whole genome shotgun (WGS) entry which is preliminary data.</text>
</comment>
<sequence>MKDSHVLVTGGTGGLGLGVTPNVLAHKPTSVTIPYTNAQNVERLKSVLPVTDLDRIQFVRANLSEESAVKNLVNDMERVDVLIHLVGGFSMGKTHEYPYEKWKADLELNLNLAFLVLKHSLRRMFQNGYGRIVTVGSRGAVQPGGQLAAYCAAKAGLIALTQAIADETKGANITANIVLPSVIDTPTNRDAMNTENASTWVKPDSIAQVICFLASEAALDMRGAVVPVYGNI</sequence>
<dbReference type="PRINTS" id="PR00081">
    <property type="entry name" value="GDHRDH"/>
</dbReference>
<name>A0A0C1RN71_9CYAN</name>
<evidence type="ECO:0000313" key="6">
    <source>
        <dbReference type="Proteomes" id="UP000029738"/>
    </source>
</evidence>
<keyword evidence="6" id="KW-1185">Reference proteome</keyword>
<gene>
    <name evidence="4" type="primary">fabG</name>
    <name evidence="5" type="ORF">DA73_0205860</name>
    <name evidence="4" type="ORF">DA73_0400023320</name>
</gene>
<evidence type="ECO:0000313" key="4">
    <source>
        <dbReference type="EMBL" id="KAF3891091.1"/>
    </source>
</evidence>
<dbReference type="Pfam" id="PF00106">
    <property type="entry name" value="adh_short"/>
    <property type="match status" value="1"/>
</dbReference>
<dbReference type="PANTHER" id="PTHR24321:SF8">
    <property type="entry name" value="ESTRADIOL 17-BETA-DEHYDROGENASE 8-RELATED"/>
    <property type="match status" value="1"/>
</dbReference>
<keyword evidence="2 4" id="KW-0560">Oxidoreductase</keyword>
<protein>
    <submittedName>
        <fullName evidence="5">3-ketoacyl-ACP reductase</fullName>
    </submittedName>
    <submittedName>
        <fullName evidence="4">3-oxoacyl-ACP reductase FabG</fullName>
        <ecNumber evidence="4">1.1.1.100</ecNumber>
    </submittedName>
</protein>
<organism evidence="5">
    <name type="scientific">Tolypothrix bouteillei VB521301</name>
    <dbReference type="NCBI Taxonomy" id="1479485"/>
    <lineage>
        <taxon>Bacteria</taxon>
        <taxon>Bacillati</taxon>
        <taxon>Cyanobacteriota</taxon>
        <taxon>Cyanophyceae</taxon>
        <taxon>Nostocales</taxon>
        <taxon>Tolypothrichaceae</taxon>
        <taxon>Tolypothrix</taxon>
    </lineage>
</organism>
<evidence type="ECO:0000313" key="5">
    <source>
        <dbReference type="EMBL" id="KIE13425.1"/>
    </source>
</evidence>
<dbReference type="Proteomes" id="UP000029738">
    <property type="component" value="Unassembled WGS sequence"/>
</dbReference>
<dbReference type="EMBL" id="JHEG02000019">
    <property type="protein sequence ID" value="KIE13425.1"/>
    <property type="molecule type" value="Genomic_DNA"/>
</dbReference>
<dbReference type="PRINTS" id="PR00080">
    <property type="entry name" value="SDRFAMILY"/>
</dbReference>
<dbReference type="PROSITE" id="PS00061">
    <property type="entry name" value="ADH_SHORT"/>
    <property type="match status" value="1"/>
</dbReference>
<evidence type="ECO:0000256" key="2">
    <source>
        <dbReference type="ARBA" id="ARBA00023002"/>
    </source>
</evidence>
<dbReference type="AlphaFoldDB" id="A0A0C1RN71"/>
<proteinExistence type="inferred from homology"/>
<dbReference type="OrthoDB" id="9804774at2"/>
<reference evidence="4" key="2">
    <citation type="submission" date="2019-11" db="EMBL/GenBank/DDBJ databases">
        <title>Improved Assembly of Tolypothrix boutellei genome.</title>
        <authorList>
            <person name="Sarangi A.N."/>
            <person name="Mukherjee M."/>
            <person name="Ghosh S."/>
            <person name="Singh D."/>
            <person name="Das A."/>
            <person name="Kant S."/>
            <person name="Prusty A."/>
            <person name="Tripathy S."/>
        </authorList>
    </citation>
    <scope>NUCLEOTIDE SEQUENCE</scope>
    <source>
        <strain evidence="4">VB521301</strain>
    </source>
</reference>
<dbReference type="NCBIfam" id="NF004201">
    <property type="entry name" value="PRK05653.2-1"/>
    <property type="match status" value="1"/>
</dbReference>
<dbReference type="GO" id="GO:0004316">
    <property type="term" value="F:3-oxoacyl-[acyl-carrier-protein] reductase (NADPH) activity"/>
    <property type="evidence" value="ECO:0007669"/>
    <property type="project" value="UniProtKB-EC"/>
</dbReference>
<dbReference type="SUPFAM" id="SSF51735">
    <property type="entry name" value="NAD(P)-binding Rossmann-fold domains"/>
    <property type="match status" value="1"/>
</dbReference>
<reference evidence="5" key="1">
    <citation type="journal article" date="2015" name="Genome Announc.">
        <title>Draft Genome Sequence of Tolypothrix boutellei Strain VB521301.</title>
        <authorList>
            <person name="Chandrababunaidu M.M."/>
            <person name="Singh D."/>
            <person name="Sen D."/>
            <person name="Bhan S."/>
            <person name="Das S."/>
            <person name="Gupta A."/>
            <person name="Adhikary S.P."/>
            <person name="Tripathy S."/>
        </authorList>
    </citation>
    <scope>NUCLEOTIDE SEQUENCE</scope>
    <source>
        <strain evidence="5">VB521301</strain>
    </source>
</reference>
<dbReference type="InterPro" id="IPR020904">
    <property type="entry name" value="Sc_DH/Rdtase_CS"/>
</dbReference>
<evidence type="ECO:0000256" key="3">
    <source>
        <dbReference type="RuleBase" id="RU000363"/>
    </source>
</evidence>
<dbReference type="EMBL" id="JHEG04000001">
    <property type="protein sequence ID" value="KAF3891091.1"/>
    <property type="molecule type" value="Genomic_DNA"/>
</dbReference>
<dbReference type="STRING" id="1479485.DA73_0205860"/>
<dbReference type="Gene3D" id="3.40.50.720">
    <property type="entry name" value="NAD(P)-binding Rossmann-like Domain"/>
    <property type="match status" value="1"/>
</dbReference>
<accession>A0A0C1RN71</accession>
<dbReference type="InterPro" id="IPR002347">
    <property type="entry name" value="SDR_fam"/>
</dbReference>
<dbReference type="RefSeq" id="WP_038080391.1">
    <property type="nucleotide sequence ID" value="NZ_JHEG04000001.1"/>
</dbReference>
<comment type="similarity">
    <text evidence="1 3">Belongs to the short-chain dehydrogenases/reductases (SDR) family.</text>
</comment>
<dbReference type="PANTHER" id="PTHR24321">
    <property type="entry name" value="DEHYDROGENASES, SHORT CHAIN"/>
    <property type="match status" value="1"/>
</dbReference>
<dbReference type="InterPro" id="IPR036291">
    <property type="entry name" value="NAD(P)-bd_dom_sf"/>
</dbReference>
<evidence type="ECO:0000256" key="1">
    <source>
        <dbReference type="ARBA" id="ARBA00006484"/>
    </source>
</evidence>
<dbReference type="EC" id="1.1.1.100" evidence="4"/>